<feature type="disulfide bond" evidence="12">
    <location>
        <begin position="77"/>
        <end position="91"/>
    </location>
</feature>
<keyword evidence="5 13" id="KW-0378">Hydrolase</keyword>
<dbReference type="SMART" id="SM00636">
    <property type="entry name" value="Glyco_18"/>
    <property type="match status" value="1"/>
</dbReference>
<evidence type="ECO:0000256" key="9">
    <source>
        <dbReference type="ARBA" id="ARBA00023277"/>
    </source>
</evidence>
<dbReference type="InterPro" id="IPR001579">
    <property type="entry name" value="Glyco_hydro_18_chit_AS"/>
</dbReference>
<evidence type="ECO:0000256" key="3">
    <source>
        <dbReference type="ARBA" id="ARBA00012729"/>
    </source>
</evidence>
<dbReference type="GO" id="GO:0008061">
    <property type="term" value="F:chitin binding"/>
    <property type="evidence" value="ECO:0007669"/>
    <property type="project" value="UniProtKB-UniRule"/>
</dbReference>
<dbReference type="InterPro" id="IPR036861">
    <property type="entry name" value="Endochitinase-like_sf"/>
</dbReference>
<feature type="domain" description="Chitin-binding type-1" evidence="16">
    <location>
        <begin position="63"/>
        <end position="101"/>
    </location>
</feature>
<feature type="disulfide bond" evidence="12">
    <location>
        <begin position="139"/>
        <end position="143"/>
    </location>
</feature>
<dbReference type="InterPro" id="IPR018371">
    <property type="entry name" value="Chitin-binding_1_CS"/>
</dbReference>
<dbReference type="Gene3D" id="3.30.60.10">
    <property type="entry name" value="Endochitinase-like"/>
    <property type="match status" value="1"/>
</dbReference>
<evidence type="ECO:0000259" key="17">
    <source>
        <dbReference type="PROSITE" id="PS51910"/>
    </source>
</evidence>
<evidence type="ECO:0000256" key="10">
    <source>
        <dbReference type="ARBA" id="ARBA00023295"/>
    </source>
</evidence>
<dbReference type="PANTHER" id="PTHR11177:SF397">
    <property type="entry name" value="CHITINASE"/>
    <property type="match status" value="1"/>
</dbReference>
<keyword evidence="10 13" id="KW-0326">Glycosidase</keyword>
<organism evidence="18 19">
    <name type="scientific">Aspergillus nomiae NRRL (strain ATCC 15546 / NRRL 13137 / CBS 260.88 / M93)</name>
    <dbReference type="NCBI Taxonomy" id="1509407"/>
    <lineage>
        <taxon>Eukaryota</taxon>
        <taxon>Fungi</taxon>
        <taxon>Dikarya</taxon>
        <taxon>Ascomycota</taxon>
        <taxon>Pezizomycotina</taxon>
        <taxon>Eurotiomycetes</taxon>
        <taxon>Eurotiomycetidae</taxon>
        <taxon>Eurotiales</taxon>
        <taxon>Aspergillaceae</taxon>
        <taxon>Aspergillus</taxon>
        <taxon>Aspergillus subgen. Circumdati</taxon>
    </lineage>
</organism>
<name>A0A0L1JIA7_ASPN3</name>
<evidence type="ECO:0000259" key="16">
    <source>
        <dbReference type="PROSITE" id="PS50941"/>
    </source>
</evidence>
<dbReference type="Gene3D" id="3.10.50.10">
    <property type="match status" value="1"/>
</dbReference>
<sequence>LVIVALVLLNASRSASHILLDNTSQPSLDTDVDHGITHSSSSRHSHGHRHLHTHSSLVRREDDHTCSTSKPCTNGACCGASGFCGYGPTYCGEGCLSNCDASAECGKYASTPGTKCPLNTCCSEFGFCGTTSEFCTGKCQSNCILKPPVPSSHNGGDPFAKVIGYYEGWMSTSKCHPTLPAELPLGILTHLYFAFAYIDPKSYAITTMSSDMPEQLFTQVAAMKDLKPSLKIYVSLGGWTFSDNDTVTQPLFGEIAADATKRRTFASNTLKFLDTYGFDGIDIDWEYPGAGDRRGKPRDTDNYVKLLAELRNTFDASGRKLGITFTAPSSYWYLKWFDLPGLLKYADWMNFMTYDLHGEWDRRNAIGSIVQAHTNLTNIKEAADLLWRVGTDPGKVVMGFGFYGRTFKLKDSSCTAPGCPFTTGGTSGPCTHTSGYLAYYEIQDLLDKNPHITPVEDKEAAVLHFTYDKDQWISYDDRTTFKRKLDWARSVGLGGSLIWASDQDTYDFAAHAALLGKANVTSAQEKIEAKSLSVTQDVLAKSVAKSLDEGCYRGPECVDLDNVQVTCDRGYTLVGYDKDKCRKAAKNYGQPICCDTDSAPSTCQWRGGGSDCNGQCHTGEIKLFSSGTGGGDYKGFKSESGTSHCTRGTKAFCCTDSTFDNLTTDCYWTGCDGSCKDGEVSVAEASNLNGKCTVFHHTMHYCCKGNPVPLKDCHWVGKGDCGDNTCSSTEVTLATDNQGNSFTGCGWWRKKALCCTPQGTAAASCANVDLCKIDSDYCDTTSLDTNYKKRDLEESYDDEDHDIHSIERRAAPAFRAFDIRQWTIRTRALSWPSSGVLFKGKAGKKVLQKSFLLGASSCARAVIEALDPDKVGKGYSFDTEHVVEKAFIKILIRSAVTGVLPSGSLMQSAIIDGAKFVKYWDKPLSALSRAPSIVDGDSLIPNDRLFSTLGTVNNRETFLRTEKMLNIVKGKIFSIGLNKDETFNGLIYDPTDSTVFKRQLTLVSKTGTEEATLFEFIRRAIGVWNYLNHPEVLSRVDTVRENLLAETIVLAKTVPGFESLPAILKEVDADWYKVAASGTKDWVSDKLMLITLQYLGSRAANAEVVQTTAQLLKNQLDDIVVPALKKLQD</sequence>
<keyword evidence="8 12" id="KW-1015">Disulfide bond</keyword>
<dbReference type="EMBL" id="JNOM01000002">
    <property type="protein sequence ID" value="KNG91500.1"/>
    <property type="molecule type" value="Genomic_DNA"/>
</dbReference>
<dbReference type="InterPro" id="IPR001002">
    <property type="entry name" value="Chitin-bd_1"/>
</dbReference>
<feature type="disulfide bond" evidence="12">
    <location>
        <begin position="116"/>
        <end position="128"/>
    </location>
</feature>
<feature type="domain" description="Chitin-binding type-1" evidence="16">
    <location>
        <begin position="102"/>
        <end position="145"/>
    </location>
</feature>
<proteinExistence type="inferred from homology"/>
<keyword evidence="9" id="KW-0119">Carbohydrate metabolism</keyword>
<dbReference type="InterPro" id="IPR029070">
    <property type="entry name" value="Chitinase_insertion_sf"/>
</dbReference>
<keyword evidence="6" id="KW-0146">Chitin degradation</keyword>
<feature type="disulfide bond" evidence="12">
    <location>
        <begin position="95"/>
        <end position="99"/>
    </location>
</feature>
<comment type="catalytic activity">
    <reaction evidence="1">
        <text>Random endo-hydrolysis of N-acetyl-beta-D-glucosaminide (1-&gt;4)-beta-linkages in chitin and chitodextrins.</text>
        <dbReference type="EC" id="3.2.1.14"/>
    </reaction>
</comment>
<evidence type="ECO:0000256" key="5">
    <source>
        <dbReference type="ARBA" id="ARBA00022801"/>
    </source>
</evidence>
<evidence type="ECO:0000256" key="13">
    <source>
        <dbReference type="RuleBase" id="RU000489"/>
    </source>
</evidence>
<dbReference type="PROSITE" id="PS51910">
    <property type="entry name" value="GH18_2"/>
    <property type="match status" value="1"/>
</dbReference>
<dbReference type="InterPro" id="IPR050314">
    <property type="entry name" value="Glycosyl_Hydrlase_18"/>
</dbReference>
<evidence type="ECO:0000256" key="11">
    <source>
        <dbReference type="ARBA" id="ARBA00023326"/>
    </source>
</evidence>
<dbReference type="RefSeq" id="XP_015412423.1">
    <property type="nucleotide sequence ID" value="XM_015545359.1"/>
</dbReference>
<dbReference type="CDD" id="cd00035">
    <property type="entry name" value="ChtBD1"/>
    <property type="match status" value="1"/>
</dbReference>
<dbReference type="PROSITE" id="PS50941">
    <property type="entry name" value="CHIT_BIND_I_2"/>
    <property type="match status" value="2"/>
</dbReference>
<evidence type="ECO:0000256" key="8">
    <source>
        <dbReference type="ARBA" id="ARBA00023157"/>
    </source>
</evidence>
<keyword evidence="11" id="KW-0624">Polysaccharide degradation</keyword>
<dbReference type="Pfam" id="PF00704">
    <property type="entry name" value="Glyco_hydro_18"/>
    <property type="match status" value="1"/>
</dbReference>
<reference evidence="18 19" key="1">
    <citation type="submission" date="2014-06" db="EMBL/GenBank/DDBJ databases">
        <title>The Genome of the Aflatoxigenic Filamentous Fungus Aspergillus nomius.</title>
        <authorList>
            <person name="Moore M.G."/>
            <person name="Shannon B.M."/>
            <person name="Brian M.M."/>
        </authorList>
    </citation>
    <scope>NUCLEOTIDE SEQUENCE [LARGE SCALE GENOMIC DNA]</scope>
    <source>
        <strain evidence="18 19">NRRL 13137</strain>
    </source>
</reference>
<dbReference type="SMART" id="SM00270">
    <property type="entry name" value="ChtBD1"/>
    <property type="match status" value="2"/>
</dbReference>
<dbReference type="SUPFAM" id="SSF51445">
    <property type="entry name" value="(Trans)glycosidases"/>
    <property type="match status" value="1"/>
</dbReference>
<dbReference type="GO" id="GO:0006032">
    <property type="term" value="P:chitin catabolic process"/>
    <property type="evidence" value="ECO:0007669"/>
    <property type="project" value="UniProtKB-KW"/>
</dbReference>
<dbReference type="InterPro" id="IPR001223">
    <property type="entry name" value="Glyco_hydro18_cat"/>
</dbReference>
<keyword evidence="19" id="KW-1185">Reference proteome</keyword>
<dbReference type="SUPFAM" id="SSF57016">
    <property type="entry name" value="Plant lectins/antimicrobial peptides"/>
    <property type="match status" value="2"/>
</dbReference>
<dbReference type="STRING" id="1509407.A0A0L1JIA7"/>
<comment type="caution">
    <text evidence="18">The sequence shown here is derived from an EMBL/GenBank/DDBJ whole genome shotgun (WGS) entry which is preliminary data.</text>
</comment>
<evidence type="ECO:0000256" key="7">
    <source>
        <dbReference type="ARBA" id="ARBA00023026"/>
    </source>
</evidence>
<feature type="disulfide bond" evidence="12">
    <location>
        <begin position="121"/>
        <end position="135"/>
    </location>
</feature>
<feature type="domain" description="GH18" evidence="17">
    <location>
        <begin position="160"/>
        <end position="517"/>
    </location>
</feature>
<evidence type="ECO:0000313" key="18">
    <source>
        <dbReference type="EMBL" id="KNG91500.1"/>
    </source>
</evidence>
<evidence type="ECO:0000256" key="14">
    <source>
        <dbReference type="SAM" id="MobiDB-lite"/>
    </source>
</evidence>
<feature type="region of interest" description="Disordered" evidence="14">
    <location>
        <begin position="34"/>
        <end position="56"/>
    </location>
</feature>
<feature type="signal peptide" evidence="15">
    <location>
        <begin position="1"/>
        <end position="16"/>
    </location>
</feature>
<dbReference type="InterPro" id="IPR017853">
    <property type="entry name" value="GH"/>
</dbReference>
<dbReference type="PROSITE" id="PS01095">
    <property type="entry name" value="GH18_1"/>
    <property type="match status" value="1"/>
</dbReference>
<evidence type="ECO:0000256" key="2">
    <source>
        <dbReference type="ARBA" id="ARBA00008682"/>
    </source>
</evidence>
<dbReference type="GeneID" id="26801905"/>
<keyword evidence="15" id="KW-0732">Signal</keyword>
<dbReference type="InterPro" id="IPR011583">
    <property type="entry name" value="Chitinase_II/V-like_cat"/>
</dbReference>
<gene>
    <name evidence="18" type="ORF">ANOM_000101</name>
</gene>
<comment type="caution">
    <text evidence="12">Lacks conserved residue(s) required for the propagation of feature annotation.</text>
</comment>
<evidence type="ECO:0000256" key="4">
    <source>
        <dbReference type="ARBA" id="ARBA00022669"/>
    </source>
</evidence>
<evidence type="ECO:0000256" key="15">
    <source>
        <dbReference type="SAM" id="SignalP"/>
    </source>
</evidence>
<accession>A0A0L1JIA7</accession>
<dbReference type="FunFam" id="3.10.50.10:FF:000001">
    <property type="entry name" value="Chitinase 3-like 1"/>
    <property type="match status" value="1"/>
</dbReference>
<dbReference type="GO" id="GO:0008843">
    <property type="term" value="F:endochitinase activity"/>
    <property type="evidence" value="ECO:0007669"/>
    <property type="project" value="UniProtKB-EC"/>
</dbReference>
<keyword evidence="4 12" id="KW-0147">Chitin-binding</keyword>
<dbReference type="OrthoDB" id="73875at2759"/>
<dbReference type="Gene3D" id="3.20.20.80">
    <property type="entry name" value="Glycosidases"/>
    <property type="match status" value="1"/>
</dbReference>
<dbReference type="SUPFAM" id="SSF54556">
    <property type="entry name" value="Chitinase insertion domain"/>
    <property type="match status" value="1"/>
</dbReference>
<comment type="similarity">
    <text evidence="2">Belongs to the glycosyl hydrolase 18 family. Chitinase class V subfamily.</text>
</comment>
<dbReference type="GO" id="GO:0000272">
    <property type="term" value="P:polysaccharide catabolic process"/>
    <property type="evidence" value="ECO:0007669"/>
    <property type="project" value="UniProtKB-KW"/>
</dbReference>
<dbReference type="PROSITE" id="PS00026">
    <property type="entry name" value="CHIT_BIND_I_1"/>
    <property type="match status" value="1"/>
</dbReference>
<evidence type="ECO:0000256" key="6">
    <source>
        <dbReference type="ARBA" id="ARBA00023024"/>
    </source>
</evidence>
<feature type="disulfide bond" evidence="12">
    <location>
        <begin position="72"/>
        <end position="84"/>
    </location>
</feature>
<feature type="non-terminal residue" evidence="18">
    <location>
        <position position="1"/>
    </location>
</feature>
<protein>
    <recommendedName>
        <fullName evidence="3">chitinase</fullName>
        <ecNumber evidence="3">3.2.1.14</ecNumber>
    </recommendedName>
</protein>
<dbReference type="PANTHER" id="PTHR11177">
    <property type="entry name" value="CHITINASE"/>
    <property type="match status" value="1"/>
</dbReference>
<keyword evidence="7" id="KW-0843">Virulence</keyword>
<dbReference type="EC" id="3.2.1.14" evidence="3"/>
<dbReference type="Pfam" id="PF00187">
    <property type="entry name" value="Chitin_bind_1"/>
    <property type="match status" value="1"/>
</dbReference>
<evidence type="ECO:0000256" key="12">
    <source>
        <dbReference type="PROSITE-ProRule" id="PRU00261"/>
    </source>
</evidence>
<feature type="compositionally biased region" description="Basic residues" evidence="14">
    <location>
        <begin position="41"/>
        <end position="53"/>
    </location>
</feature>
<evidence type="ECO:0000313" key="19">
    <source>
        <dbReference type="Proteomes" id="UP000037505"/>
    </source>
</evidence>
<dbReference type="Proteomes" id="UP000037505">
    <property type="component" value="Unassembled WGS sequence"/>
</dbReference>
<feature type="chain" id="PRO_5005553647" description="chitinase" evidence="15">
    <location>
        <begin position="17"/>
        <end position="1129"/>
    </location>
</feature>
<dbReference type="AlphaFoldDB" id="A0A0L1JIA7"/>
<evidence type="ECO:0000256" key="1">
    <source>
        <dbReference type="ARBA" id="ARBA00000822"/>
    </source>
</evidence>